<dbReference type="InterPro" id="IPR033468">
    <property type="entry name" value="Metaxin_GST"/>
</dbReference>
<comment type="caution">
    <text evidence="4">The sequence shown here is derived from an EMBL/GenBank/DDBJ whole genome shotgun (WGS) entry which is preliminary data.</text>
</comment>
<dbReference type="InterPro" id="IPR040079">
    <property type="entry name" value="Glutathione_S-Trfase"/>
</dbReference>
<proteinExistence type="inferred from homology"/>
<dbReference type="InterPro" id="IPR036249">
    <property type="entry name" value="Thioredoxin-like_sf"/>
</dbReference>
<dbReference type="SUPFAM" id="SSF52833">
    <property type="entry name" value="Thioredoxin-like"/>
    <property type="match status" value="1"/>
</dbReference>
<dbReference type="PANTHER" id="PTHR12289">
    <property type="entry name" value="METAXIN RELATED"/>
    <property type="match status" value="1"/>
</dbReference>
<protein>
    <recommendedName>
        <fullName evidence="6">Failed axon connections protein</fullName>
    </recommendedName>
</protein>
<sequence length="275" mass="31804">MARRLAFGVFKVFFKDAISGLNAPKVTVPDGVVLLHQPPICDKVPMVSNFVVKLETYLRMTEIPYENSFGPKVSSKGKVPWIKYNGKKIADSNFCIRFLNEEFKVTLDDKLSKTERAISHAIKTMVEENTYWTMVYYRWVEDPQCSAKLIFPKLSERKRALILSVVQRVAKNQLHAQGLGRHSIAEVHSIARKDLQSLSEFLHDKPFMMGQEPSLVDASVFGLLAQFVWQDESSAQHAMVHSEFKNLVGYCDRMKERYWKDWDQAIAERKRLHYE</sequence>
<dbReference type="SFLD" id="SFLDG01200">
    <property type="entry name" value="SUF1.1"/>
    <property type="match status" value="1"/>
</dbReference>
<feature type="domain" description="Thioredoxin-like fold" evidence="3">
    <location>
        <begin position="50"/>
        <end position="142"/>
    </location>
</feature>
<dbReference type="SFLD" id="SFLDS00019">
    <property type="entry name" value="Glutathione_Transferase_(cytos"/>
    <property type="match status" value="1"/>
</dbReference>
<evidence type="ECO:0000313" key="4">
    <source>
        <dbReference type="EMBL" id="CAH3043572.1"/>
    </source>
</evidence>
<evidence type="ECO:0008006" key="6">
    <source>
        <dbReference type="Google" id="ProtNLM"/>
    </source>
</evidence>
<feature type="domain" description="Metaxin glutathione S-transferase" evidence="2">
    <location>
        <begin position="191"/>
        <end position="254"/>
    </location>
</feature>
<dbReference type="CDD" id="cd03193">
    <property type="entry name" value="GST_C_Metaxin"/>
    <property type="match status" value="1"/>
</dbReference>
<evidence type="ECO:0000313" key="5">
    <source>
        <dbReference type="Proteomes" id="UP001159405"/>
    </source>
</evidence>
<dbReference type="InterPro" id="IPR012336">
    <property type="entry name" value="Thioredoxin-like_fold"/>
</dbReference>
<dbReference type="InterPro" id="IPR036282">
    <property type="entry name" value="Glutathione-S-Trfase_C_sf"/>
</dbReference>
<dbReference type="Proteomes" id="UP001159405">
    <property type="component" value="Unassembled WGS sequence"/>
</dbReference>
<dbReference type="EMBL" id="CALNXK010000011">
    <property type="protein sequence ID" value="CAH3043572.1"/>
    <property type="molecule type" value="Genomic_DNA"/>
</dbReference>
<name>A0ABN8NAG7_9CNID</name>
<dbReference type="SFLD" id="SFLDG01180">
    <property type="entry name" value="SUF1"/>
    <property type="match status" value="1"/>
</dbReference>
<dbReference type="Pfam" id="PF17172">
    <property type="entry name" value="GST_N_4"/>
    <property type="match status" value="1"/>
</dbReference>
<dbReference type="InterPro" id="IPR050931">
    <property type="entry name" value="Mito_Protein_Transport_Metaxin"/>
</dbReference>
<dbReference type="Gene3D" id="1.20.1050.10">
    <property type="match status" value="1"/>
</dbReference>
<dbReference type="PANTHER" id="PTHR12289:SF41">
    <property type="entry name" value="FAILED AXON CONNECTIONS-RELATED"/>
    <property type="match status" value="1"/>
</dbReference>
<dbReference type="InterPro" id="IPR026928">
    <property type="entry name" value="FAX/IsoI-like"/>
</dbReference>
<dbReference type="Gene3D" id="3.40.30.10">
    <property type="entry name" value="Glutaredoxin"/>
    <property type="match status" value="1"/>
</dbReference>
<evidence type="ECO:0000256" key="1">
    <source>
        <dbReference type="ARBA" id="ARBA00006475"/>
    </source>
</evidence>
<organism evidence="4 5">
    <name type="scientific">Porites lobata</name>
    <dbReference type="NCBI Taxonomy" id="104759"/>
    <lineage>
        <taxon>Eukaryota</taxon>
        <taxon>Metazoa</taxon>
        <taxon>Cnidaria</taxon>
        <taxon>Anthozoa</taxon>
        <taxon>Hexacorallia</taxon>
        <taxon>Scleractinia</taxon>
        <taxon>Fungiina</taxon>
        <taxon>Poritidae</taxon>
        <taxon>Porites</taxon>
    </lineage>
</organism>
<dbReference type="Pfam" id="PF17171">
    <property type="entry name" value="GST_C_6"/>
    <property type="match status" value="1"/>
</dbReference>
<comment type="similarity">
    <text evidence="1">Belongs to the FAX family.</text>
</comment>
<gene>
    <name evidence="4" type="ORF">PLOB_00003003</name>
</gene>
<evidence type="ECO:0000259" key="3">
    <source>
        <dbReference type="Pfam" id="PF17172"/>
    </source>
</evidence>
<reference evidence="4 5" key="1">
    <citation type="submission" date="2022-05" db="EMBL/GenBank/DDBJ databases">
        <authorList>
            <consortium name="Genoscope - CEA"/>
            <person name="William W."/>
        </authorList>
    </citation>
    <scope>NUCLEOTIDE SEQUENCE [LARGE SCALE GENOMIC DNA]</scope>
</reference>
<evidence type="ECO:0000259" key="2">
    <source>
        <dbReference type="Pfam" id="PF17171"/>
    </source>
</evidence>
<dbReference type="SUPFAM" id="SSF47616">
    <property type="entry name" value="GST C-terminal domain-like"/>
    <property type="match status" value="1"/>
</dbReference>
<accession>A0ABN8NAG7</accession>
<keyword evidence="5" id="KW-1185">Reference proteome</keyword>